<proteinExistence type="predicted"/>
<evidence type="ECO:0000313" key="1">
    <source>
        <dbReference type="EMBL" id="QFX76283.1"/>
    </source>
</evidence>
<organism evidence="1">
    <name type="scientific">Pseudomonas monteilii</name>
    <dbReference type="NCBI Taxonomy" id="76759"/>
    <lineage>
        <taxon>Bacteria</taxon>
        <taxon>Pseudomonadati</taxon>
        <taxon>Pseudomonadota</taxon>
        <taxon>Gammaproteobacteria</taxon>
        <taxon>Pseudomonadales</taxon>
        <taxon>Pseudomonadaceae</taxon>
        <taxon>Pseudomonas</taxon>
    </lineage>
</organism>
<keyword evidence="1" id="KW-0614">Plasmid</keyword>
<sequence>MMLGWRWRYVTCLARADLAAVLVPLVTGRPVVTIGWR</sequence>
<geneLocation type="plasmid" evidence="1">
    <name>pJ20133-VIM</name>
</geneLocation>
<reference evidence="1" key="1">
    <citation type="submission" date="2019-08" db="EMBL/GenBank/DDBJ databases">
        <authorList>
            <person name="Zhou D."/>
            <person name="Chen F."/>
        </authorList>
    </citation>
    <scope>NUCLEOTIDE SEQUENCE</scope>
    <source>
        <strain evidence="1">QJ20133</strain>
        <plasmid evidence="1">pJ20133-VIM</plasmid>
    </source>
</reference>
<protein>
    <submittedName>
        <fullName evidence="1">Uncharacterized protein</fullName>
    </submittedName>
</protein>
<accession>A0A6B7Q285</accession>
<dbReference type="AlphaFoldDB" id="A0A6B7Q285"/>
<dbReference type="EMBL" id="MN310371">
    <property type="protein sequence ID" value="QFX76283.1"/>
    <property type="molecule type" value="Genomic_DNA"/>
</dbReference>
<name>A0A6B7Q285_9PSED</name>